<organism evidence="4 5">
    <name type="scientific">Actibacterium naphthalenivorans</name>
    <dbReference type="NCBI Taxonomy" id="1614693"/>
    <lineage>
        <taxon>Bacteria</taxon>
        <taxon>Pseudomonadati</taxon>
        <taxon>Pseudomonadota</taxon>
        <taxon>Alphaproteobacteria</taxon>
        <taxon>Rhodobacterales</taxon>
        <taxon>Roseobacteraceae</taxon>
        <taxon>Actibacterium</taxon>
    </lineage>
</organism>
<dbReference type="Proteomes" id="UP000585681">
    <property type="component" value="Unassembled WGS sequence"/>
</dbReference>
<name>A0A840CA90_9RHOB</name>
<dbReference type="RefSeq" id="WP_054538403.1">
    <property type="nucleotide sequence ID" value="NZ_JACIEQ010000001.1"/>
</dbReference>
<gene>
    <name evidence="4" type="ORF">GGR17_000269</name>
</gene>
<evidence type="ECO:0000259" key="3">
    <source>
        <dbReference type="PROSITE" id="PS50894"/>
    </source>
</evidence>
<comment type="caution">
    <text evidence="4">The sequence shown here is derived from an EMBL/GenBank/DDBJ whole genome shotgun (WGS) entry which is preliminary data.</text>
</comment>
<evidence type="ECO:0000256" key="1">
    <source>
        <dbReference type="ARBA" id="ARBA00023012"/>
    </source>
</evidence>
<dbReference type="SUPFAM" id="SSF47226">
    <property type="entry name" value="Histidine-containing phosphotransfer domain, HPT domain"/>
    <property type="match status" value="1"/>
</dbReference>
<dbReference type="AlphaFoldDB" id="A0A840CA90"/>
<dbReference type="InterPro" id="IPR036641">
    <property type="entry name" value="HPT_dom_sf"/>
</dbReference>
<dbReference type="GO" id="GO:0004672">
    <property type="term" value="F:protein kinase activity"/>
    <property type="evidence" value="ECO:0007669"/>
    <property type="project" value="UniProtKB-ARBA"/>
</dbReference>
<evidence type="ECO:0000313" key="5">
    <source>
        <dbReference type="Proteomes" id="UP000585681"/>
    </source>
</evidence>
<sequence>MMGTSGYDEKMQTAILAVRGRFVGSLAGRLEAMDRIMLQLEAGLVSDDALTHVAADAHKIRGLAKTLGFAELGELAGNVENAVNAFLAKADAAPARAELFAMIDALLDQMDQVQSGD</sequence>
<dbReference type="Pfam" id="PF01627">
    <property type="entry name" value="Hpt"/>
    <property type="match status" value="1"/>
</dbReference>
<keyword evidence="1" id="KW-0902">Two-component regulatory system</keyword>
<dbReference type="GO" id="GO:0000160">
    <property type="term" value="P:phosphorelay signal transduction system"/>
    <property type="evidence" value="ECO:0007669"/>
    <property type="project" value="UniProtKB-KW"/>
</dbReference>
<keyword evidence="4" id="KW-0418">Kinase</keyword>
<evidence type="ECO:0000313" key="4">
    <source>
        <dbReference type="EMBL" id="MBB4020478.1"/>
    </source>
</evidence>
<proteinExistence type="predicted"/>
<feature type="domain" description="HPt" evidence="3">
    <location>
        <begin position="11"/>
        <end position="117"/>
    </location>
</feature>
<keyword evidence="2" id="KW-0597">Phosphoprotein</keyword>
<evidence type="ECO:0000256" key="2">
    <source>
        <dbReference type="PROSITE-ProRule" id="PRU00110"/>
    </source>
</evidence>
<dbReference type="Gene3D" id="1.20.120.160">
    <property type="entry name" value="HPT domain"/>
    <property type="match status" value="1"/>
</dbReference>
<feature type="modified residue" description="Phosphohistidine" evidence="2">
    <location>
        <position position="58"/>
    </location>
</feature>
<reference evidence="4" key="1">
    <citation type="submission" date="2020-08" db="EMBL/GenBank/DDBJ databases">
        <title>Genomic Encyclopedia of Type Strains, Phase IV (KMG-IV): sequencing the most valuable type-strain genomes for metagenomic binning, comparative biology and taxonomic classification.</title>
        <authorList>
            <person name="Goeker M."/>
        </authorList>
    </citation>
    <scope>NUCLEOTIDE SEQUENCE [LARGE SCALE GENOMIC DNA]</scope>
    <source>
        <strain evidence="4">DSM 105040</strain>
    </source>
</reference>
<accession>A0A840CA90</accession>
<protein>
    <submittedName>
        <fullName evidence="4">Chemotaxis protein histidine kinase CheA</fullName>
    </submittedName>
</protein>
<keyword evidence="5" id="KW-1185">Reference proteome</keyword>
<dbReference type="EMBL" id="JACIEQ010000001">
    <property type="protein sequence ID" value="MBB4020478.1"/>
    <property type="molecule type" value="Genomic_DNA"/>
</dbReference>
<dbReference type="PROSITE" id="PS50894">
    <property type="entry name" value="HPT"/>
    <property type="match status" value="1"/>
</dbReference>
<dbReference type="InterPro" id="IPR008207">
    <property type="entry name" value="Sig_transdc_His_kin_Hpt_dom"/>
</dbReference>
<keyword evidence="4" id="KW-0808">Transferase</keyword>